<organism evidence="1 2">
    <name type="scientific">Mycobacterium kiyosense</name>
    <dbReference type="NCBI Taxonomy" id="2871094"/>
    <lineage>
        <taxon>Bacteria</taxon>
        <taxon>Bacillati</taxon>
        <taxon>Actinomycetota</taxon>
        <taxon>Actinomycetes</taxon>
        <taxon>Mycobacteriales</taxon>
        <taxon>Mycobacteriaceae</taxon>
        <taxon>Mycobacterium</taxon>
    </lineage>
</organism>
<evidence type="ECO:0000313" key="2">
    <source>
        <dbReference type="Proteomes" id="UP001165663"/>
    </source>
</evidence>
<comment type="caution">
    <text evidence="1">The sequence shown here is derived from an EMBL/GenBank/DDBJ whole genome shotgun (WGS) entry which is preliminary data.</text>
</comment>
<accession>A0AA37V4E6</accession>
<reference evidence="1" key="1">
    <citation type="submission" date="2022-07" db="EMBL/GenBank/DDBJ databases">
        <title>Mycobacterium kiyosense sp. nov., scotochromogenic slow-glowing species isolated from respiratory specimens.</title>
        <authorList>
            <person name="Fukano H."/>
            <person name="Kazumi Y."/>
            <person name="Sakagami N."/>
            <person name="Ato M."/>
            <person name="Mitarai S."/>
            <person name="Hoshino Y."/>
        </authorList>
    </citation>
    <scope>NUCLEOTIDE SEQUENCE</scope>
    <source>
        <strain evidence="1">SRL2020-028</strain>
    </source>
</reference>
<dbReference type="AlphaFoldDB" id="A0AA37V4E6"/>
<dbReference type="EMBL" id="BRXE01000141">
    <property type="protein sequence ID" value="GLB86447.1"/>
    <property type="molecule type" value="Genomic_DNA"/>
</dbReference>
<protein>
    <submittedName>
        <fullName evidence="1">Uncharacterized protein</fullName>
    </submittedName>
</protein>
<dbReference type="Proteomes" id="UP001165663">
    <property type="component" value="Unassembled WGS sequence"/>
</dbReference>
<name>A0AA37V4E6_9MYCO</name>
<proteinExistence type="predicted"/>
<dbReference type="RefSeq" id="WP_139805605.1">
    <property type="nucleotide sequence ID" value="NZ_BRXE01000141.1"/>
</dbReference>
<gene>
    <name evidence="1" type="ORF">SRL2020028_57030</name>
</gene>
<evidence type="ECO:0000313" key="1">
    <source>
        <dbReference type="EMBL" id="GLB86447.1"/>
    </source>
</evidence>
<sequence>MARRTPPAPAVHAASLAAKAPAFVAHTTLRMRGNQTATIDVYNARTPHARVVMTINTTIMTFWSAAAIQGVLEAVIAAKTSLIHIPRALPALPNDPYGQPRICVEWTTRPSYAVVSQSRITDDGRQAIKWTDINIKPVTIQLHDRVAHKSLVRILQDVHATAITVCLDGPRHREDPTYSSYVAGVPN</sequence>